<protein>
    <submittedName>
        <fullName evidence="2">Uncharacterized protein</fullName>
    </submittedName>
</protein>
<accession>A0A5B7ENE0</accession>
<proteinExistence type="predicted"/>
<sequence>MIHTKKRENRVGKLLQTYSFPGNQGPSADSAPRTPQLQGGRGGAGDVMEERKGGKDKLGSYKCGKKDKRGRHGAAGRGRAGLYERGHWPGGGATWEIPSYSTQAERCHLPLAPTAVVREVCVNRCGKSVKTFVMCVTACCCRGEAPLTSGPSIHQIRQVKALCGGGSPRPPPLGLLDAPDGNATNSCLCSGHFWFAAQNILAAFAGTKSGKGRGQVHFTDARLDL</sequence>
<name>A0A5B7ENE0_PORTR</name>
<dbReference type="AlphaFoldDB" id="A0A5B7ENE0"/>
<organism evidence="2 3">
    <name type="scientific">Portunus trituberculatus</name>
    <name type="common">Swimming crab</name>
    <name type="synonym">Neptunus trituberculatus</name>
    <dbReference type="NCBI Taxonomy" id="210409"/>
    <lineage>
        <taxon>Eukaryota</taxon>
        <taxon>Metazoa</taxon>
        <taxon>Ecdysozoa</taxon>
        <taxon>Arthropoda</taxon>
        <taxon>Crustacea</taxon>
        <taxon>Multicrustacea</taxon>
        <taxon>Malacostraca</taxon>
        <taxon>Eumalacostraca</taxon>
        <taxon>Eucarida</taxon>
        <taxon>Decapoda</taxon>
        <taxon>Pleocyemata</taxon>
        <taxon>Brachyura</taxon>
        <taxon>Eubrachyura</taxon>
        <taxon>Portunoidea</taxon>
        <taxon>Portunidae</taxon>
        <taxon>Portuninae</taxon>
        <taxon>Portunus</taxon>
    </lineage>
</organism>
<feature type="compositionally biased region" description="Polar residues" evidence="1">
    <location>
        <begin position="16"/>
        <end position="37"/>
    </location>
</feature>
<evidence type="ECO:0000313" key="2">
    <source>
        <dbReference type="EMBL" id="MPC34787.1"/>
    </source>
</evidence>
<feature type="compositionally biased region" description="Basic and acidic residues" evidence="1">
    <location>
        <begin position="48"/>
        <end position="59"/>
    </location>
</feature>
<evidence type="ECO:0000313" key="3">
    <source>
        <dbReference type="Proteomes" id="UP000324222"/>
    </source>
</evidence>
<keyword evidence="3" id="KW-1185">Reference proteome</keyword>
<evidence type="ECO:0000256" key="1">
    <source>
        <dbReference type="SAM" id="MobiDB-lite"/>
    </source>
</evidence>
<dbReference type="EMBL" id="VSRR010003131">
    <property type="protein sequence ID" value="MPC34787.1"/>
    <property type="molecule type" value="Genomic_DNA"/>
</dbReference>
<dbReference type="Proteomes" id="UP000324222">
    <property type="component" value="Unassembled WGS sequence"/>
</dbReference>
<comment type="caution">
    <text evidence="2">The sequence shown here is derived from an EMBL/GenBank/DDBJ whole genome shotgun (WGS) entry which is preliminary data.</text>
</comment>
<gene>
    <name evidence="2" type="ORF">E2C01_028189</name>
</gene>
<feature type="region of interest" description="Disordered" evidence="1">
    <location>
        <begin position="1"/>
        <end position="77"/>
    </location>
</feature>
<feature type="compositionally biased region" description="Basic residues" evidence="1">
    <location>
        <begin position="63"/>
        <end position="74"/>
    </location>
</feature>
<reference evidence="2 3" key="1">
    <citation type="submission" date="2019-05" db="EMBL/GenBank/DDBJ databases">
        <title>Another draft genome of Portunus trituberculatus and its Hox gene families provides insights of decapod evolution.</title>
        <authorList>
            <person name="Jeong J.-H."/>
            <person name="Song I."/>
            <person name="Kim S."/>
            <person name="Choi T."/>
            <person name="Kim D."/>
            <person name="Ryu S."/>
            <person name="Kim W."/>
        </authorList>
    </citation>
    <scope>NUCLEOTIDE SEQUENCE [LARGE SCALE GENOMIC DNA]</scope>
    <source>
        <tissue evidence="2">Muscle</tissue>
    </source>
</reference>